<feature type="region of interest" description="Disordered" evidence="1">
    <location>
        <begin position="1"/>
        <end position="31"/>
    </location>
</feature>
<evidence type="ECO:0000259" key="2">
    <source>
        <dbReference type="Pfam" id="PF10708"/>
    </source>
</evidence>
<dbReference type="Proteomes" id="UP000036334">
    <property type="component" value="Unassembled WGS sequence"/>
</dbReference>
<accession>A0A0I9TSA2</accession>
<comment type="caution">
    <text evidence="3">The sequence shown here is derived from an EMBL/GenBank/DDBJ whole genome shotgun (WGS) entry which is preliminary data.</text>
</comment>
<name>A0A0I9TSA2_9MYCO</name>
<dbReference type="Pfam" id="PF10708">
    <property type="entry name" value="DUF2510"/>
    <property type="match status" value="1"/>
</dbReference>
<organism evidence="3 4">
    <name type="scientific">Mycobacterium haemophilum</name>
    <dbReference type="NCBI Taxonomy" id="29311"/>
    <lineage>
        <taxon>Bacteria</taxon>
        <taxon>Bacillati</taxon>
        <taxon>Actinomycetota</taxon>
        <taxon>Actinomycetes</taxon>
        <taxon>Mycobacteriales</taxon>
        <taxon>Mycobacteriaceae</taxon>
        <taxon>Mycobacterium</taxon>
    </lineage>
</organism>
<feature type="domain" description="DUF2510" evidence="2">
    <location>
        <begin position="23"/>
        <end position="53"/>
    </location>
</feature>
<feature type="compositionally biased region" description="Polar residues" evidence="1">
    <location>
        <begin position="1"/>
        <end position="13"/>
    </location>
</feature>
<gene>
    <name evidence="3" type="ORF">ABH38_10850</name>
</gene>
<evidence type="ECO:0000313" key="3">
    <source>
        <dbReference type="EMBL" id="KLO36887.1"/>
    </source>
</evidence>
<dbReference type="AlphaFoldDB" id="A0A0I9TSA2"/>
<sequence>MSSLKTKVGTMSSAEPPPPKPAPGWYLDPSGTGAQRYFDGTTWISQFARPQAHRRRATLERRSWR</sequence>
<keyword evidence="4" id="KW-1185">Reference proteome</keyword>
<proteinExistence type="predicted"/>
<evidence type="ECO:0000256" key="1">
    <source>
        <dbReference type="SAM" id="MobiDB-lite"/>
    </source>
</evidence>
<dbReference type="InterPro" id="IPR018929">
    <property type="entry name" value="DUF2510"/>
</dbReference>
<dbReference type="EMBL" id="LDPR01000007">
    <property type="protein sequence ID" value="KLO36887.1"/>
    <property type="molecule type" value="Genomic_DNA"/>
</dbReference>
<evidence type="ECO:0000313" key="4">
    <source>
        <dbReference type="Proteomes" id="UP000036334"/>
    </source>
</evidence>
<protein>
    <recommendedName>
        <fullName evidence="2">DUF2510 domain-containing protein</fullName>
    </recommendedName>
</protein>
<reference evidence="3 4" key="1">
    <citation type="submission" date="2015-05" db="EMBL/GenBank/DDBJ databases">
        <title>Genome sequence of Mycobacterium haemophilum.</title>
        <authorList>
            <person name="Greninger A.L."/>
            <person name="Cunningham G."/>
            <person name="Miller S."/>
        </authorList>
    </citation>
    <scope>NUCLEOTIDE SEQUENCE [LARGE SCALE GENOMIC DNA]</scope>
    <source>
        <strain evidence="4">UC1</strain>
    </source>
</reference>
<dbReference type="PATRIC" id="fig|29311.18.peg.3353"/>